<dbReference type="InterPro" id="IPR006091">
    <property type="entry name" value="Acyl-CoA_Oxase/DH_mid-dom"/>
</dbReference>
<evidence type="ECO:0000259" key="2">
    <source>
        <dbReference type="Pfam" id="PF02770"/>
    </source>
</evidence>
<dbReference type="InterPro" id="IPR013786">
    <property type="entry name" value="AcylCoA_DH/ox_N"/>
</dbReference>
<dbReference type="GO" id="GO:0005886">
    <property type="term" value="C:plasma membrane"/>
    <property type="evidence" value="ECO:0007669"/>
    <property type="project" value="TreeGrafter"/>
</dbReference>
<evidence type="ECO:0000313" key="4">
    <source>
        <dbReference type="EMBL" id="SVD04300.1"/>
    </source>
</evidence>
<keyword evidence="1" id="KW-0560">Oxidoreductase</keyword>
<organism evidence="4">
    <name type="scientific">marine metagenome</name>
    <dbReference type="NCBI Taxonomy" id="408172"/>
    <lineage>
        <taxon>unclassified sequences</taxon>
        <taxon>metagenomes</taxon>
        <taxon>ecological metagenomes</taxon>
    </lineage>
</organism>
<reference evidence="4" key="1">
    <citation type="submission" date="2018-05" db="EMBL/GenBank/DDBJ databases">
        <authorList>
            <person name="Lanie J.A."/>
            <person name="Ng W.-L."/>
            <person name="Kazmierczak K.M."/>
            <person name="Andrzejewski T.M."/>
            <person name="Davidsen T.M."/>
            <person name="Wayne K.J."/>
            <person name="Tettelin H."/>
            <person name="Glass J.I."/>
            <person name="Rusch D."/>
            <person name="Podicherti R."/>
            <person name="Tsui H.-C.T."/>
            <person name="Winkler M.E."/>
        </authorList>
    </citation>
    <scope>NUCLEOTIDE SEQUENCE</scope>
</reference>
<protein>
    <recommendedName>
        <fullName evidence="5">Acyl-CoA dehydrogenase/oxidase N-terminal domain-containing protein</fullName>
    </recommendedName>
</protein>
<dbReference type="PANTHER" id="PTHR43292:SF3">
    <property type="entry name" value="ACYL-COA DEHYDROGENASE FADE29"/>
    <property type="match status" value="1"/>
</dbReference>
<dbReference type="GO" id="GO:0050660">
    <property type="term" value="F:flavin adenine dinucleotide binding"/>
    <property type="evidence" value="ECO:0007669"/>
    <property type="project" value="InterPro"/>
</dbReference>
<dbReference type="InterPro" id="IPR046373">
    <property type="entry name" value="Acyl-CoA_Oxase/DH_mid-dom_sf"/>
</dbReference>
<dbReference type="SUPFAM" id="SSF56645">
    <property type="entry name" value="Acyl-CoA dehydrogenase NM domain-like"/>
    <property type="match status" value="1"/>
</dbReference>
<accession>A0A382S3B5</accession>
<sequence>MVDLETFRQETRGWLEQNCPESMRTRMVLGEDIAGGRKRTSTNPDAYVWLQRMAEKGWTAPTWPKAYGGGGLRKDEFLVLLDELQIIKARPPLVGMGISMIGPTLLEYGTDAQKLRHLPAIVRGDLAWCQGYSEPGAGSDLASLQTRAEDQGDYYLVNGSKIWTSGALHADWIFCLVRTDTQAPKHEGISFLLFSMDSPGV</sequence>
<feature type="domain" description="Acyl-CoA dehydrogenase/oxidase N-terminal" evidence="3">
    <location>
        <begin position="42"/>
        <end position="125"/>
    </location>
</feature>
<dbReference type="InterPro" id="IPR052161">
    <property type="entry name" value="Mycobact_Acyl-CoA_DH"/>
</dbReference>
<name>A0A382S3B5_9ZZZZ</name>
<evidence type="ECO:0008006" key="5">
    <source>
        <dbReference type="Google" id="ProtNLM"/>
    </source>
</evidence>
<evidence type="ECO:0000259" key="3">
    <source>
        <dbReference type="Pfam" id="PF02771"/>
    </source>
</evidence>
<dbReference type="Gene3D" id="2.40.110.10">
    <property type="entry name" value="Butyryl-CoA Dehydrogenase, subunit A, domain 2"/>
    <property type="match status" value="1"/>
</dbReference>
<dbReference type="InterPro" id="IPR037069">
    <property type="entry name" value="AcylCoA_DH/ox_N_sf"/>
</dbReference>
<gene>
    <name evidence="4" type="ORF">METZ01_LOCUS357154</name>
</gene>
<feature type="domain" description="Acyl-CoA oxidase/dehydrogenase middle" evidence="2">
    <location>
        <begin position="129"/>
        <end position="201"/>
    </location>
</feature>
<dbReference type="PANTHER" id="PTHR43292">
    <property type="entry name" value="ACYL-COA DEHYDROGENASE"/>
    <property type="match status" value="1"/>
</dbReference>
<dbReference type="Pfam" id="PF02770">
    <property type="entry name" value="Acyl-CoA_dh_M"/>
    <property type="match status" value="1"/>
</dbReference>
<dbReference type="Pfam" id="PF02771">
    <property type="entry name" value="Acyl-CoA_dh_N"/>
    <property type="match status" value="1"/>
</dbReference>
<evidence type="ECO:0000256" key="1">
    <source>
        <dbReference type="ARBA" id="ARBA00023002"/>
    </source>
</evidence>
<proteinExistence type="predicted"/>
<dbReference type="InterPro" id="IPR009100">
    <property type="entry name" value="AcylCoA_DH/oxidase_NM_dom_sf"/>
</dbReference>
<dbReference type="Gene3D" id="1.10.540.10">
    <property type="entry name" value="Acyl-CoA dehydrogenase/oxidase, N-terminal domain"/>
    <property type="match status" value="1"/>
</dbReference>
<dbReference type="AlphaFoldDB" id="A0A382S3B5"/>
<dbReference type="GO" id="GO:0016627">
    <property type="term" value="F:oxidoreductase activity, acting on the CH-CH group of donors"/>
    <property type="evidence" value="ECO:0007669"/>
    <property type="project" value="InterPro"/>
</dbReference>
<feature type="non-terminal residue" evidence="4">
    <location>
        <position position="201"/>
    </location>
</feature>
<dbReference type="EMBL" id="UINC01126056">
    <property type="protein sequence ID" value="SVD04300.1"/>
    <property type="molecule type" value="Genomic_DNA"/>
</dbReference>